<dbReference type="InterPro" id="IPR038475">
    <property type="entry name" value="RecG_C_sf"/>
</dbReference>
<evidence type="ECO:0000259" key="1">
    <source>
        <dbReference type="Pfam" id="PF04326"/>
    </source>
</evidence>
<keyword evidence="3" id="KW-0067">ATP-binding</keyword>
<dbReference type="PANTHER" id="PTHR30595:SF6">
    <property type="entry name" value="SCHLAFEN ALBA-2 DOMAIN-CONTAINING PROTEIN"/>
    <property type="match status" value="1"/>
</dbReference>
<dbReference type="InterPro" id="IPR038461">
    <property type="entry name" value="Schlafen_AlbA_2_dom_sf"/>
</dbReference>
<dbReference type="InterPro" id="IPR013196">
    <property type="entry name" value="HTH_11"/>
</dbReference>
<dbReference type="InterPro" id="IPR007421">
    <property type="entry name" value="Schlafen_AlbA_2_dom"/>
</dbReference>
<dbReference type="EMBL" id="BAABGQ010000006">
    <property type="protein sequence ID" value="GAA4501329.1"/>
    <property type="molecule type" value="Genomic_DNA"/>
</dbReference>
<feature type="domain" description="Schlafen AlbA-2" evidence="1">
    <location>
        <begin position="33"/>
        <end position="147"/>
    </location>
</feature>
<sequence>MRTPPPVSRQLSLFGTEPVEAITDVSVLVNTGENQWFERKGNRIAPADLAKVMIGFANADGGRLVVGIANGRVEGINAATSIRINDWVQAGRDHADPPVRNSIHYLPCLNESGAADQVLILDVEASETIHRSKREECFLRVGDETRLLGRTEERELAFDKGEANYDKTIVPDLTLDDLHLESIRAYAARLRSTDLNALMRSRGIYMDRGSRPGVTQAGQLLFGLVPPLWSYLRYQKYDGTVVETGSRSNLREDIRLEGTIPDILEQAQQLLLDEIGTVIRQGKSGRFVPTQVLPQFAWLEAIVNALTHRSYSLHGDGIHVRQFADRLEVQSPGRLPGLVRVENIKNVRFSRNPHIARILAEMTDYVRELNEGVPRMFQEMQKAGLREPRFRITDATVTVILYKEVIVQEEPEDGPPEALVSLARELSNVDTVQLRLAKELEIFQDGKVYSAAEIAEILQVTIRTISRDFTILKDKGLIESVAFGAYQRSN</sequence>
<evidence type="ECO:0000313" key="4">
    <source>
        <dbReference type="Proteomes" id="UP001501243"/>
    </source>
</evidence>
<feature type="domain" description="Helix-turn-helix type 11" evidence="2">
    <location>
        <begin position="435"/>
        <end position="481"/>
    </location>
</feature>
<reference evidence="4" key="1">
    <citation type="journal article" date="2019" name="Int. J. Syst. Evol. Microbiol.">
        <title>The Global Catalogue of Microorganisms (GCM) 10K type strain sequencing project: providing services to taxonomists for standard genome sequencing and annotation.</title>
        <authorList>
            <consortium name="The Broad Institute Genomics Platform"/>
            <consortium name="The Broad Institute Genome Sequencing Center for Infectious Disease"/>
            <person name="Wu L."/>
            <person name="Ma J."/>
        </authorList>
    </citation>
    <scope>NUCLEOTIDE SEQUENCE [LARGE SCALE GENOMIC DNA]</scope>
    <source>
        <strain evidence="4">JCM 17841</strain>
    </source>
</reference>
<keyword evidence="4" id="KW-1185">Reference proteome</keyword>
<dbReference type="InterPro" id="IPR036388">
    <property type="entry name" value="WH-like_DNA-bd_sf"/>
</dbReference>
<dbReference type="Pfam" id="PF13749">
    <property type="entry name" value="HATPase_c_4"/>
    <property type="match status" value="1"/>
</dbReference>
<dbReference type="PANTHER" id="PTHR30595">
    <property type="entry name" value="GLPR-RELATED TRANSCRIPTIONAL REPRESSOR"/>
    <property type="match status" value="1"/>
</dbReference>
<protein>
    <submittedName>
        <fullName evidence="3">ATP-binding protein</fullName>
    </submittedName>
</protein>
<gene>
    <name evidence="3" type="ORF">GCM10023172_22990</name>
</gene>
<comment type="caution">
    <text evidence="3">The sequence shown here is derived from an EMBL/GenBank/DDBJ whole genome shotgun (WGS) entry which is preliminary data.</text>
</comment>
<dbReference type="Proteomes" id="UP001501243">
    <property type="component" value="Unassembled WGS sequence"/>
</dbReference>
<dbReference type="InterPro" id="IPR036390">
    <property type="entry name" value="WH_DNA-bd_sf"/>
</dbReference>
<dbReference type="Pfam" id="PF08279">
    <property type="entry name" value="HTH_11"/>
    <property type="match status" value="1"/>
</dbReference>
<name>A0ABP8QDS3_9BACT</name>
<organism evidence="3 4">
    <name type="scientific">Hymenobacter ginsengisoli</name>
    <dbReference type="NCBI Taxonomy" id="1051626"/>
    <lineage>
        <taxon>Bacteria</taxon>
        <taxon>Pseudomonadati</taxon>
        <taxon>Bacteroidota</taxon>
        <taxon>Cytophagia</taxon>
        <taxon>Cytophagales</taxon>
        <taxon>Hymenobacteraceae</taxon>
        <taxon>Hymenobacter</taxon>
    </lineage>
</organism>
<dbReference type="GO" id="GO:0005524">
    <property type="term" value="F:ATP binding"/>
    <property type="evidence" value="ECO:0007669"/>
    <property type="project" value="UniProtKB-KW"/>
</dbReference>
<dbReference type="RefSeq" id="WP_208131786.1">
    <property type="nucleotide sequence ID" value="NZ_BAABGQ010000006.1"/>
</dbReference>
<dbReference type="Gene3D" id="1.10.10.10">
    <property type="entry name" value="Winged helix-like DNA-binding domain superfamily/Winged helix DNA-binding domain"/>
    <property type="match status" value="1"/>
</dbReference>
<dbReference type="Gene3D" id="3.30.565.60">
    <property type="match status" value="1"/>
</dbReference>
<dbReference type="Gene3D" id="3.30.950.30">
    <property type="entry name" value="Schlafen, AAA domain"/>
    <property type="match status" value="1"/>
</dbReference>
<keyword evidence="3" id="KW-0547">Nucleotide-binding</keyword>
<dbReference type="SUPFAM" id="SSF46785">
    <property type="entry name" value="Winged helix' DNA-binding domain"/>
    <property type="match status" value="1"/>
</dbReference>
<evidence type="ECO:0000259" key="2">
    <source>
        <dbReference type="Pfam" id="PF08279"/>
    </source>
</evidence>
<accession>A0ABP8QDS3</accession>
<proteinExistence type="predicted"/>
<dbReference type="Pfam" id="PF04326">
    <property type="entry name" value="SLFN_AlbA_2"/>
    <property type="match status" value="1"/>
</dbReference>
<evidence type="ECO:0000313" key="3">
    <source>
        <dbReference type="EMBL" id="GAA4501329.1"/>
    </source>
</evidence>